<organism evidence="2 3">
    <name type="scientific">Gracilariopsis chorda</name>
    <dbReference type="NCBI Taxonomy" id="448386"/>
    <lineage>
        <taxon>Eukaryota</taxon>
        <taxon>Rhodophyta</taxon>
        <taxon>Florideophyceae</taxon>
        <taxon>Rhodymeniophycidae</taxon>
        <taxon>Gracilariales</taxon>
        <taxon>Gracilariaceae</taxon>
        <taxon>Gracilariopsis</taxon>
    </lineage>
</organism>
<feature type="compositionally biased region" description="Polar residues" evidence="1">
    <location>
        <begin position="14"/>
        <end position="24"/>
    </location>
</feature>
<feature type="compositionally biased region" description="Basic and acidic residues" evidence="1">
    <location>
        <begin position="1"/>
        <end position="13"/>
    </location>
</feature>
<proteinExistence type="predicted"/>
<comment type="caution">
    <text evidence="2">The sequence shown here is derived from an EMBL/GenBank/DDBJ whole genome shotgun (WGS) entry which is preliminary data.</text>
</comment>
<dbReference type="Proteomes" id="UP000247409">
    <property type="component" value="Unassembled WGS sequence"/>
</dbReference>
<reference evidence="2 3" key="1">
    <citation type="journal article" date="2018" name="Mol. Biol. Evol.">
        <title>Analysis of the draft genome of the red seaweed Gracilariopsis chorda provides insights into genome size evolution in Rhodophyta.</title>
        <authorList>
            <person name="Lee J."/>
            <person name="Yang E.C."/>
            <person name="Graf L."/>
            <person name="Yang J.H."/>
            <person name="Qiu H."/>
            <person name="Zel Zion U."/>
            <person name="Chan C.X."/>
            <person name="Stephens T.G."/>
            <person name="Weber A.P.M."/>
            <person name="Boo G.H."/>
            <person name="Boo S.M."/>
            <person name="Kim K.M."/>
            <person name="Shin Y."/>
            <person name="Jung M."/>
            <person name="Lee S.J."/>
            <person name="Yim H.S."/>
            <person name="Lee J.H."/>
            <person name="Bhattacharya D."/>
            <person name="Yoon H.S."/>
        </authorList>
    </citation>
    <scope>NUCLEOTIDE SEQUENCE [LARGE SCALE GENOMIC DNA]</scope>
    <source>
        <strain evidence="2 3">SKKU-2015</strain>
        <tissue evidence="2">Whole body</tissue>
    </source>
</reference>
<protein>
    <submittedName>
        <fullName evidence="2">Uncharacterized protein</fullName>
    </submittedName>
</protein>
<evidence type="ECO:0000313" key="3">
    <source>
        <dbReference type="Proteomes" id="UP000247409"/>
    </source>
</evidence>
<feature type="region of interest" description="Disordered" evidence="1">
    <location>
        <begin position="1"/>
        <end position="24"/>
    </location>
</feature>
<accession>A0A2V3IP29</accession>
<sequence>MFVDKESLLRTDRNPNTPDIDTED</sequence>
<dbReference type="AlphaFoldDB" id="A0A2V3IP29"/>
<evidence type="ECO:0000256" key="1">
    <source>
        <dbReference type="SAM" id="MobiDB-lite"/>
    </source>
</evidence>
<evidence type="ECO:0000313" key="2">
    <source>
        <dbReference type="EMBL" id="PXF43809.1"/>
    </source>
</evidence>
<keyword evidence="3" id="KW-1185">Reference proteome</keyword>
<name>A0A2V3IP29_9FLOR</name>
<gene>
    <name evidence="2" type="ORF">BWQ96_06430</name>
</gene>
<dbReference type="EMBL" id="NBIV01000110">
    <property type="protein sequence ID" value="PXF43809.1"/>
    <property type="molecule type" value="Genomic_DNA"/>
</dbReference>